<protein>
    <submittedName>
        <fullName evidence="2">DUF4474 domain-containing protein</fullName>
    </submittedName>
</protein>
<keyword evidence="3" id="KW-1185">Reference proteome</keyword>
<reference evidence="2" key="1">
    <citation type="submission" date="2020-12" db="EMBL/GenBank/DDBJ databases">
        <title>Clostridium thailandense sp. nov., a novel acetogenic bacterium isolated from peat land soil in Thailand.</title>
        <authorList>
            <person name="Chaikitkaew S."/>
            <person name="Birkeland N.K."/>
        </authorList>
    </citation>
    <scope>NUCLEOTIDE SEQUENCE</scope>
    <source>
        <strain evidence="2">PL3</strain>
    </source>
</reference>
<name>A0A949U3V7_9CLOT</name>
<dbReference type="InterPro" id="IPR029322">
    <property type="entry name" value="DUF4474"/>
</dbReference>
<feature type="domain" description="DUF4474" evidence="1">
    <location>
        <begin position="7"/>
        <end position="161"/>
    </location>
</feature>
<dbReference type="EMBL" id="JAEEGC010000140">
    <property type="protein sequence ID" value="MBV7275924.1"/>
    <property type="molecule type" value="Genomic_DNA"/>
</dbReference>
<organism evidence="2 3">
    <name type="scientific">Clostridium thailandense</name>
    <dbReference type="NCBI Taxonomy" id="2794346"/>
    <lineage>
        <taxon>Bacteria</taxon>
        <taxon>Bacillati</taxon>
        <taxon>Bacillota</taxon>
        <taxon>Clostridia</taxon>
        <taxon>Eubacteriales</taxon>
        <taxon>Clostridiaceae</taxon>
        <taxon>Clostridium</taxon>
    </lineage>
</organism>
<dbReference type="Pfam" id="PF14751">
    <property type="entry name" value="DUF4474"/>
    <property type="match status" value="1"/>
</dbReference>
<gene>
    <name evidence="2" type="ORF">I6U48_23810</name>
</gene>
<comment type="caution">
    <text evidence="2">The sequence shown here is derived from an EMBL/GenBank/DDBJ whole genome shotgun (WGS) entry which is preliminary data.</text>
</comment>
<evidence type="ECO:0000313" key="3">
    <source>
        <dbReference type="Proteomes" id="UP000694308"/>
    </source>
</evidence>
<evidence type="ECO:0000313" key="2">
    <source>
        <dbReference type="EMBL" id="MBV7275924.1"/>
    </source>
</evidence>
<evidence type="ECO:0000259" key="1">
    <source>
        <dbReference type="Pfam" id="PF14751"/>
    </source>
</evidence>
<sequence length="185" mass="21154">NGVYHTSQPYCWQYVGGYCDIYDDVFNAATSMNKRKYPFKVGNTEYIIWMWKGDYLNLGAGGEVGIYDNSHSVPSLNIKGVNTPAIDNVPGLYEVSKENSLNMTLNATINDSTTVFNWNPGKPNWWITGWNPKFQNIAEENIVLSGTIDFSGHDDMWSSFYSAHNRDFNLTFHPDTHTVDFKWQK</sequence>
<proteinExistence type="predicted"/>
<dbReference type="AlphaFoldDB" id="A0A949U3V7"/>
<dbReference type="Proteomes" id="UP000694308">
    <property type="component" value="Unassembled WGS sequence"/>
</dbReference>
<accession>A0A949U3V7</accession>
<feature type="non-terminal residue" evidence="2">
    <location>
        <position position="1"/>
    </location>
</feature>
<dbReference type="RefSeq" id="WP_218322971.1">
    <property type="nucleotide sequence ID" value="NZ_JAEEGC010000140.1"/>
</dbReference>